<dbReference type="RefSeq" id="WP_113889355.1">
    <property type="nucleotide sequence ID" value="NZ_QNRK01000011.1"/>
</dbReference>
<dbReference type="EMBL" id="QNRK01000011">
    <property type="protein sequence ID" value="RBP13796.1"/>
    <property type="molecule type" value="Genomic_DNA"/>
</dbReference>
<dbReference type="SUPFAM" id="SSF56655">
    <property type="entry name" value="Carbohydrate phosphatase"/>
    <property type="match status" value="1"/>
</dbReference>
<keyword evidence="8 9" id="KW-0460">Magnesium</keyword>
<dbReference type="EC" id="3.1.3.25" evidence="4 10"/>
<dbReference type="InterPro" id="IPR020550">
    <property type="entry name" value="Inositol_monophosphatase_CS"/>
</dbReference>
<dbReference type="PRINTS" id="PR00377">
    <property type="entry name" value="IMPHPHTASES"/>
</dbReference>
<dbReference type="Pfam" id="PF00459">
    <property type="entry name" value="Inositol_P"/>
    <property type="match status" value="1"/>
</dbReference>
<evidence type="ECO:0000256" key="6">
    <source>
        <dbReference type="ARBA" id="ARBA00022723"/>
    </source>
</evidence>
<dbReference type="GO" id="GO:0007165">
    <property type="term" value="P:signal transduction"/>
    <property type="evidence" value="ECO:0007669"/>
    <property type="project" value="TreeGrafter"/>
</dbReference>
<evidence type="ECO:0000256" key="3">
    <source>
        <dbReference type="ARBA" id="ARBA00009759"/>
    </source>
</evidence>
<protein>
    <recommendedName>
        <fullName evidence="5 10">Inositol-1-monophosphatase</fullName>
        <ecNumber evidence="4 10">3.1.3.25</ecNumber>
    </recommendedName>
</protein>
<reference evidence="11 12" key="1">
    <citation type="submission" date="2018-06" db="EMBL/GenBank/DDBJ databases">
        <title>Genomic Encyclopedia of Type Strains, Phase IV (KMG-IV): sequencing the most valuable type-strain genomes for metagenomic binning, comparative biology and taxonomic classification.</title>
        <authorList>
            <person name="Goeker M."/>
        </authorList>
    </citation>
    <scope>NUCLEOTIDE SEQUENCE [LARGE SCALE GENOMIC DNA]</scope>
    <source>
        <strain evidence="11 12">DSM 24875</strain>
    </source>
</reference>
<dbReference type="InterPro" id="IPR033942">
    <property type="entry name" value="IMPase"/>
</dbReference>
<comment type="similarity">
    <text evidence="3 10">Belongs to the inositol monophosphatase superfamily.</text>
</comment>
<dbReference type="AlphaFoldDB" id="A0A366FI38"/>
<name>A0A366FI38_9HYPH</name>
<dbReference type="GO" id="GO:0046872">
    <property type="term" value="F:metal ion binding"/>
    <property type="evidence" value="ECO:0007669"/>
    <property type="project" value="UniProtKB-KW"/>
</dbReference>
<gene>
    <name evidence="11" type="ORF">DFR50_11158</name>
</gene>
<comment type="caution">
    <text evidence="11">The sequence shown here is derived from an EMBL/GenBank/DDBJ whole genome shotgun (WGS) entry which is preliminary data.</text>
</comment>
<dbReference type="InterPro" id="IPR022337">
    <property type="entry name" value="Inositol_monophosphatase_SuhB"/>
</dbReference>
<feature type="binding site" evidence="9">
    <location>
        <position position="88"/>
    </location>
    <ligand>
        <name>Mg(2+)</name>
        <dbReference type="ChEBI" id="CHEBI:18420"/>
        <label>1</label>
        <note>catalytic</note>
    </ligand>
</feature>
<keyword evidence="6 9" id="KW-0479">Metal-binding</keyword>
<feature type="binding site" evidence="9">
    <location>
        <position position="69"/>
    </location>
    <ligand>
        <name>Mg(2+)</name>
        <dbReference type="ChEBI" id="CHEBI:18420"/>
        <label>1</label>
        <note>catalytic</note>
    </ligand>
</feature>
<dbReference type="FunFam" id="3.30.540.10:FF:000003">
    <property type="entry name" value="Inositol-1-monophosphatase"/>
    <property type="match status" value="1"/>
</dbReference>
<comment type="catalytic activity">
    <reaction evidence="1 10">
        <text>a myo-inositol phosphate + H2O = myo-inositol + phosphate</text>
        <dbReference type="Rhea" id="RHEA:24056"/>
        <dbReference type="ChEBI" id="CHEBI:15377"/>
        <dbReference type="ChEBI" id="CHEBI:17268"/>
        <dbReference type="ChEBI" id="CHEBI:43474"/>
        <dbReference type="ChEBI" id="CHEBI:84139"/>
        <dbReference type="EC" id="3.1.3.25"/>
    </reaction>
</comment>
<feature type="binding site" evidence="9">
    <location>
        <position position="89"/>
    </location>
    <ligand>
        <name>Mg(2+)</name>
        <dbReference type="ChEBI" id="CHEBI:18420"/>
        <label>1</label>
        <note>catalytic</note>
    </ligand>
</feature>
<dbReference type="InterPro" id="IPR000760">
    <property type="entry name" value="Inositol_monophosphatase-like"/>
</dbReference>
<evidence type="ECO:0000256" key="5">
    <source>
        <dbReference type="ARBA" id="ARBA00019784"/>
    </source>
</evidence>
<dbReference type="GO" id="GO:0046854">
    <property type="term" value="P:phosphatidylinositol phosphate biosynthetic process"/>
    <property type="evidence" value="ECO:0007669"/>
    <property type="project" value="InterPro"/>
</dbReference>
<evidence type="ECO:0000256" key="8">
    <source>
        <dbReference type="ARBA" id="ARBA00022842"/>
    </source>
</evidence>
<evidence type="ECO:0000313" key="12">
    <source>
        <dbReference type="Proteomes" id="UP000253529"/>
    </source>
</evidence>
<dbReference type="PANTHER" id="PTHR20854">
    <property type="entry name" value="INOSITOL MONOPHOSPHATASE"/>
    <property type="match status" value="1"/>
</dbReference>
<dbReference type="GO" id="GO:0006020">
    <property type="term" value="P:inositol metabolic process"/>
    <property type="evidence" value="ECO:0007669"/>
    <property type="project" value="TreeGrafter"/>
</dbReference>
<evidence type="ECO:0000256" key="9">
    <source>
        <dbReference type="PIRSR" id="PIRSR600760-2"/>
    </source>
</evidence>
<evidence type="ECO:0000256" key="4">
    <source>
        <dbReference type="ARBA" id="ARBA00013106"/>
    </source>
</evidence>
<evidence type="ECO:0000256" key="2">
    <source>
        <dbReference type="ARBA" id="ARBA00001946"/>
    </source>
</evidence>
<evidence type="ECO:0000313" key="11">
    <source>
        <dbReference type="EMBL" id="RBP13796.1"/>
    </source>
</evidence>
<keyword evidence="7 10" id="KW-0378">Hydrolase</keyword>
<organism evidence="11 12">
    <name type="scientific">Roseiarcus fermentans</name>
    <dbReference type="NCBI Taxonomy" id="1473586"/>
    <lineage>
        <taxon>Bacteria</taxon>
        <taxon>Pseudomonadati</taxon>
        <taxon>Pseudomonadota</taxon>
        <taxon>Alphaproteobacteria</taxon>
        <taxon>Hyphomicrobiales</taxon>
        <taxon>Roseiarcaceae</taxon>
        <taxon>Roseiarcus</taxon>
    </lineage>
</organism>
<dbReference type="CDD" id="cd01639">
    <property type="entry name" value="IMPase"/>
    <property type="match status" value="1"/>
</dbReference>
<dbReference type="GO" id="GO:0008934">
    <property type="term" value="F:inositol monophosphate 1-phosphatase activity"/>
    <property type="evidence" value="ECO:0007669"/>
    <property type="project" value="InterPro"/>
</dbReference>
<proteinExistence type="inferred from homology"/>
<dbReference type="Gene3D" id="3.40.190.80">
    <property type="match status" value="1"/>
</dbReference>
<evidence type="ECO:0000256" key="7">
    <source>
        <dbReference type="ARBA" id="ARBA00022801"/>
    </source>
</evidence>
<dbReference type="PRINTS" id="PR01959">
    <property type="entry name" value="SBIMPHPHTASE"/>
</dbReference>
<evidence type="ECO:0000256" key="10">
    <source>
        <dbReference type="RuleBase" id="RU364068"/>
    </source>
</evidence>
<dbReference type="Proteomes" id="UP000253529">
    <property type="component" value="Unassembled WGS sequence"/>
</dbReference>
<accession>A0A366FI38</accession>
<feature type="binding site" evidence="9">
    <location>
        <position position="215"/>
    </location>
    <ligand>
        <name>Mg(2+)</name>
        <dbReference type="ChEBI" id="CHEBI:18420"/>
        <label>1</label>
        <note>catalytic</note>
    </ligand>
</feature>
<dbReference type="OrthoDB" id="9785695at2"/>
<keyword evidence="12" id="KW-1185">Reference proteome</keyword>
<evidence type="ECO:0000256" key="1">
    <source>
        <dbReference type="ARBA" id="ARBA00001033"/>
    </source>
</evidence>
<dbReference type="Gene3D" id="3.30.540.10">
    <property type="entry name" value="Fructose-1,6-Bisphosphatase, subunit A, domain 1"/>
    <property type="match status" value="1"/>
</dbReference>
<sequence length="264" mass="28432">MIRSALMTVMTNAAIKAGRGLKRDFGEIGNLQVSMKGPGDFVSLADKKAEKTLYEELAKARPGYGFVMEESGQVEGTDQSHTWHIDPLDATTNFLHAIPIFAISIALEREGQIVAGVIYNPADDDMYVTEKGQGAWGGNRRLRVAGRTELSQALIGCGVPHLGKAREHPLFKAELAAVMARVVNVRRLGCASLDLAYVAAGRFDAFWERGLNSWDIAAGALLIREAGGFVTDADGDPDYLKTGSICGGNEIMHREILALLKSAA</sequence>
<dbReference type="PANTHER" id="PTHR20854:SF4">
    <property type="entry name" value="INOSITOL-1-MONOPHOSPHATASE-RELATED"/>
    <property type="match status" value="1"/>
</dbReference>
<comment type="cofactor">
    <cofactor evidence="2 9 10">
        <name>Mg(2+)</name>
        <dbReference type="ChEBI" id="CHEBI:18420"/>
    </cofactor>
</comment>
<feature type="binding site" evidence="9">
    <location>
        <position position="86"/>
    </location>
    <ligand>
        <name>Mg(2+)</name>
        <dbReference type="ChEBI" id="CHEBI:18420"/>
        <label>1</label>
        <note>catalytic</note>
    </ligand>
</feature>
<dbReference type="PROSITE" id="PS00630">
    <property type="entry name" value="IMP_2"/>
    <property type="match status" value="1"/>
</dbReference>